<proteinExistence type="predicted"/>
<sequence>MLRDLRAASTGKLKLSFAIPFWFNTLAIDDKALSFHIIDAADEVAVMSYRTQFDEMVNFACKDLCYASSVNKPLYLGAEITKLPDEQHFVFKKQEVIKFAKADNGKLVLTDPLSGGANFFNNYEVKSEKLTFHKSRANLKDILNRLPAFKSFSGYIIHSYEEMD</sequence>
<protein>
    <submittedName>
        <fullName evidence="1">Uncharacterized protein</fullName>
    </submittedName>
</protein>
<dbReference type="EMBL" id="JABXWD010000068">
    <property type="protein sequence ID" value="MBV6341046.1"/>
    <property type="molecule type" value="Genomic_DNA"/>
</dbReference>
<accession>A0ABS6RWP3</accession>
<evidence type="ECO:0000313" key="2">
    <source>
        <dbReference type="Proteomes" id="UP001196980"/>
    </source>
</evidence>
<name>A0ABS6RWP3_9BACT</name>
<dbReference type="Proteomes" id="UP001196980">
    <property type="component" value="Unassembled WGS sequence"/>
</dbReference>
<reference evidence="1 2" key="1">
    <citation type="journal article" date="2020" name="J Geophys Res Biogeosci">
        <title>Magnetotaxis as an Adaptation to Enable Bacterial Shuttling of Microbial Sulfur and Sulfur Cycling Across Aquatic Oxic#Anoxic Interfaces.</title>
        <authorList>
            <person name="Li J."/>
            <person name="Liu P."/>
            <person name="Wang J."/>
            <person name="Roberts A.P."/>
            <person name="Pan Y."/>
        </authorList>
    </citation>
    <scope>NUCLEOTIDE SEQUENCE [LARGE SCALE GENOMIC DNA]</scope>
    <source>
        <strain evidence="1 2">MYR-1_YQ</strain>
    </source>
</reference>
<comment type="caution">
    <text evidence="1">The sequence shown here is derived from an EMBL/GenBank/DDBJ whole genome shotgun (WGS) entry which is preliminary data.</text>
</comment>
<organism evidence="1 2">
    <name type="scientific">Candidatus Magnetobacterium casense</name>
    <dbReference type="NCBI Taxonomy" id="1455061"/>
    <lineage>
        <taxon>Bacteria</taxon>
        <taxon>Pseudomonadati</taxon>
        <taxon>Nitrospirota</taxon>
        <taxon>Thermodesulfovibrionia</taxon>
        <taxon>Thermodesulfovibrionales</taxon>
        <taxon>Candidatus Magnetobacteriaceae</taxon>
        <taxon>Candidatus Magnetobacterium</taxon>
    </lineage>
</organism>
<evidence type="ECO:0000313" key="1">
    <source>
        <dbReference type="EMBL" id="MBV6341046.1"/>
    </source>
</evidence>
<keyword evidence="2" id="KW-1185">Reference proteome</keyword>
<dbReference type="RefSeq" id="WP_218251658.1">
    <property type="nucleotide sequence ID" value="NZ_JABXWD010000068.1"/>
</dbReference>
<gene>
    <name evidence="1" type="ORF">HWQ67_05565</name>
</gene>